<evidence type="ECO:0000313" key="2">
    <source>
        <dbReference type="EMBL" id="MBB2997328.1"/>
    </source>
</evidence>
<name>A0A839QLM9_9MICC</name>
<evidence type="ECO:0000259" key="1">
    <source>
        <dbReference type="Pfam" id="PF18082"/>
    </source>
</evidence>
<comment type="caution">
    <text evidence="2">The sequence shown here is derived from an EMBL/GenBank/DDBJ whole genome shotgun (WGS) entry which is preliminary data.</text>
</comment>
<proteinExistence type="predicted"/>
<dbReference type="EMBL" id="JACHVS010000002">
    <property type="protein sequence ID" value="MBB2997328.1"/>
    <property type="molecule type" value="Genomic_DNA"/>
</dbReference>
<feature type="domain" description="N-acyltransferase N-terminal" evidence="1">
    <location>
        <begin position="10"/>
        <end position="121"/>
    </location>
</feature>
<sequence length="122" mass="12699">MGLPVIGQHEAAALLELCAVAQADRRDCLQLLLSAPSPGATHAFAVLTGRLGRFTDDPAAPDPGIFESDWLCALLRFAPALAGHHASLGIDQAITAGTLADVGLQIAVHRLAHGQFGLETWA</sequence>
<accession>A0A839QLM9</accession>
<dbReference type="Pfam" id="PF18082">
    <property type="entry name" value="NAT_N"/>
    <property type="match status" value="1"/>
</dbReference>
<reference evidence="2 3" key="1">
    <citation type="submission" date="2020-08" db="EMBL/GenBank/DDBJ databases">
        <title>Sequencing the genomes of 1000 actinobacteria strains.</title>
        <authorList>
            <person name="Klenk H.-P."/>
        </authorList>
    </citation>
    <scope>NUCLEOTIDE SEQUENCE [LARGE SCALE GENOMIC DNA]</scope>
    <source>
        <strain evidence="2 3">DSM 22826</strain>
    </source>
</reference>
<evidence type="ECO:0000313" key="3">
    <source>
        <dbReference type="Proteomes" id="UP000523000"/>
    </source>
</evidence>
<keyword evidence="3" id="KW-1185">Reference proteome</keyword>
<dbReference type="AlphaFoldDB" id="A0A839QLM9"/>
<dbReference type="InterPro" id="IPR041273">
    <property type="entry name" value="NAT_N"/>
</dbReference>
<organism evidence="2 3">
    <name type="scientific">Paeniglutamicibacter cryotolerans</name>
    <dbReference type="NCBI Taxonomy" id="670079"/>
    <lineage>
        <taxon>Bacteria</taxon>
        <taxon>Bacillati</taxon>
        <taxon>Actinomycetota</taxon>
        <taxon>Actinomycetes</taxon>
        <taxon>Micrococcales</taxon>
        <taxon>Micrococcaceae</taxon>
        <taxon>Paeniglutamicibacter</taxon>
    </lineage>
</organism>
<protein>
    <recommendedName>
        <fullName evidence="1">N-acyltransferase N-terminal domain-containing protein</fullName>
    </recommendedName>
</protein>
<dbReference type="Proteomes" id="UP000523000">
    <property type="component" value="Unassembled WGS sequence"/>
</dbReference>
<gene>
    <name evidence="2" type="ORF">E9229_003575</name>
</gene>